<organism evidence="1 2">
    <name type="scientific">Pochonia chlamydosporia 170</name>
    <dbReference type="NCBI Taxonomy" id="1380566"/>
    <lineage>
        <taxon>Eukaryota</taxon>
        <taxon>Fungi</taxon>
        <taxon>Dikarya</taxon>
        <taxon>Ascomycota</taxon>
        <taxon>Pezizomycotina</taxon>
        <taxon>Sordariomycetes</taxon>
        <taxon>Hypocreomycetidae</taxon>
        <taxon>Hypocreales</taxon>
        <taxon>Clavicipitaceae</taxon>
        <taxon>Pochonia</taxon>
    </lineage>
</organism>
<accession>A0A179EYB1</accession>
<dbReference type="EMBL" id="LSBJ02000015">
    <property type="protein sequence ID" value="OAQ57889.1"/>
    <property type="molecule type" value="Genomic_DNA"/>
</dbReference>
<keyword evidence="2" id="KW-1185">Reference proteome</keyword>
<dbReference type="RefSeq" id="XP_018136145.1">
    <property type="nucleotide sequence ID" value="XM_018289566.1"/>
</dbReference>
<comment type="caution">
    <text evidence="1">The sequence shown here is derived from an EMBL/GenBank/DDBJ whole genome shotgun (WGS) entry which is preliminary data.</text>
</comment>
<evidence type="ECO:0000313" key="2">
    <source>
        <dbReference type="Proteomes" id="UP000078397"/>
    </source>
</evidence>
<dbReference type="KEGG" id="pchm:VFPPC_11348"/>
<name>A0A179EYB1_METCM</name>
<sequence>MAARNLPTSPSYFLDGMVDIDKAWTGSPVTTPHLGGAFAEPTPASVAERSNGDEAFDLQKSLSAVHTMLTWVYENQRKLEQLFSSLQTKVDSMQKQLESLHYQQPPSQCSGSEYSYAAVDDYEAEITDDSFSSTHSLSEEEFRLEDYF</sequence>
<evidence type="ECO:0000313" key="1">
    <source>
        <dbReference type="EMBL" id="OAQ57889.1"/>
    </source>
</evidence>
<protein>
    <submittedName>
        <fullName evidence="1">Uncharacterized protein</fullName>
    </submittedName>
</protein>
<dbReference type="AlphaFoldDB" id="A0A179EYB1"/>
<reference evidence="1 2" key="1">
    <citation type="journal article" date="2016" name="PLoS Pathog.">
        <title>Biosynthesis of antibiotic leucinostatins in bio-control fungus Purpureocillium lilacinum and their inhibition on phytophthora revealed by genome mining.</title>
        <authorList>
            <person name="Wang G."/>
            <person name="Liu Z."/>
            <person name="Lin R."/>
            <person name="Li E."/>
            <person name="Mao Z."/>
            <person name="Ling J."/>
            <person name="Yang Y."/>
            <person name="Yin W.B."/>
            <person name="Xie B."/>
        </authorList>
    </citation>
    <scope>NUCLEOTIDE SEQUENCE [LARGE SCALE GENOMIC DNA]</scope>
    <source>
        <strain evidence="1">170</strain>
    </source>
</reference>
<dbReference type="GeneID" id="28853560"/>
<proteinExistence type="predicted"/>
<dbReference type="Proteomes" id="UP000078397">
    <property type="component" value="Unassembled WGS sequence"/>
</dbReference>
<gene>
    <name evidence="1" type="ORF">VFPPC_11348</name>
</gene>